<dbReference type="EMBL" id="BMYU01000002">
    <property type="protein sequence ID" value="GGX36011.1"/>
    <property type="molecule type" value="Genomic_DNA"/>
</dbReference>
<evidence type="ECO:0000256" key="4">
    <source>
        <dbReference type="SAM" id="Phobius"/>
    </source>
</evidence>
<dbReference type="InterPro" id="IPR012902">
    <property type="entry name" value="N_methyl_site"/>
</dbReference>
<gene>
    <name evidence="5" type="primary">pilE</name>
    <name evidence="5" type="ORF">GCM10010946_11980</name>
</gene>
<dbReference type="NCBIfam" id="TIGR02532">
    <property type="entry name" value="IV_pilin_GFxxxE"/>
    <property type="match status" value="1"/>
</dbReference>
<keyword evidence="4" id="KW-1133">Transmembrane helix</keyword>
<dbReference type="Gene3D" id="3.30.700.10">
    <property type="entry name" value="Glycoprotein, Type 4 Pilin"/>
    <property type="match status" value="1"/>
</dbReference>
<keyword evidence="6" id="KW-1185">Reference proteome</keyword>
<dbReference type="Proteomes" id="UP000653343">
    <property type="component" value="Unassembled WGS sequence"/>
</dbReference>
<dbReference type="SUPFAM" id="SSF54523">
    <property type="entry name" value="Pili subunits"/>
    <property type="match status" value="1"/>
</dbReference>
<comment type="similarity">
    <text evidence="1 3">Belongs to the N-Me-Phe pilin family.</text>
</comment>
<name>A0ABQ2XXA1_9BURK</name>
<proteinExistence type="inferred from homology"/>
<accession>A0ABQ2XXA1</accession>
<keyword evidence="2" id="KW-0488">Methylation</keyword>
<comment type="caution">
    <text evidence="5">The sequence shown here is derived from an EMBL/GenBank/DDBJ whole genome shotgun (WGS) entry which is preliminary data.</text>
</comment>
<evidence type="ECO:0000256" key="2">
    <source>
        <dbReference type="ARBA" id="ARBA00022481"/>
    </source>
</evidence>
<evidence type="ECO:0000313" key="6">
    <source>
        <dbReference type="Proteomes" id="UP000653343"/>
    </source>
</evidence>
<protein>
    <submittedName>
        <fullName evidence="5">Prepilin-type N-terminal cleavage/methylation domain-containing protein</fullName>
    </submittedName>
</protein>
<keyword evidence="4" id="KW-0812">Transmembrane</keyword>
<sequence length="150" mass="15556">MLKVNSIQRGFTLIELMIVVAIIGILAAVALPAYNDYTTRAQVSEAVELMGGLKGPLSEYGYQKNAWPSKLVPSTGTPAADELTATLVGKYATISDTLTGNFPSGTLTATMTSGQANASTVEMSTADGGNTWSCSGGSVPGKYRPVACKE</sequence>
<dbReference type="PROSITE" id="PS00409">
    <property type="entry name" value="PROKAR_NTER_METHYL"/>
    <property type="match status" value="1"/>
</dbReference>
<dbReference type="Pfam" id="PF07963">
    <property type="entry name" value="N_methyl"/>
    <property type="match status" value="1"/>
</dbReference>
<organism evidence="5 6">
    <name type="scientific">Undibacterium squillarum</name>
    <dbReference type="NCBI Taxonomy" id="1131567"/>
    <lineage>
        <taxon>Bacteria</taxon>
        <taxon>Pseudomonadati</taxon>
        <taxon>Pseudomonadota</taxon>
        <taxon>Betaproteobacteria</taxon>
        <taxon>Burkholderiales</taxon>
        <taxon>Oxalobacteraceae</taxon>
        <taxon>Undibacterium</taxon>
    </lineage>
</organism>
<evidence type="ECO:0000256" key="3">
    <source>
        <dbReference type="RuleBase" id="RU000389"/>
    </source>
</evidence>
<evidence type="ECO:0000313" key="5">
    <source>
        <dbReference type="EMBL" id="GGX36011.1"/>
    </source>
</evidence>
<dbReference type="PANTHER" id="PTHR30093:SF34">
    <property type="entry name" value="PREPILIN PEPTIDASE-DEPENDENT PROTEIN D"/>
    <property type="match status" value="1"/>
</dbReference>
<dbReference type="InterPro" id="IPR045584">
    <property type="entry name" value="Pilin-like"/>
</dbReference>
<dbReference type="InterPro" id="IPR001082">
    <property type="entry name" value="Pilin"/>
</dbReference>
<feature type="transmembrane region" description="Helical" evidence="4">
    <location>
        <begin position="12"/>
        <end position="34"/>
    </location>
</feature>
<dbReference type="Pfam" id="PF00114">
    <property type="entry name" value="Pilin"/>
    <property type="match status" value="1"/>
</dbReference>
<keyword evidence="3" id="KW-0281">Fimbrium</keyword>
<dbReference type="RefSeq" id="WP_189356137.1">
    <property type="nucleotide sequence ID" value="NZ_BMYU01000002.1"/>
</dbReference>
<dbReference type="PANTHER" id="PTHR30093">
    <property type="entry name" value="GENERAL SECRETION PATHWAY PROTEIN G"/>
    <property type="match status" value="1"/>
</dbReference>
<evidence type="ECO:0000256" key="1">
    <source>
        <dbReference type="ARBA" id="ARBA00005233"/>
    </source>
</evidence>
<keyword evidence="4" id="KW-0472">Membrane</keyword>
<reference evidence="6" key="1">
    <citation type="journal article" date="2019" name="Int. J. Syst. Evol. Microbiol.">
        <title>The Global Catalogue of Microorganisms (GCM) 10K type strain sequencing project: providing services to taxonomists for standard genome sequencing and annotation.</title>
        <authorList>
            <consortium name="The Broad Institute Genomics Platform"/>
            <consortium name="The Broad Institute Genome Sequencing Center for Infectious Disease"/>
            <person name="Wu L."/>
            <person name="Ma J."/>
        </authorList>
    </citation>
    <scope>NUCLEOTIDE SEQUENCE [LARGE SCALE GENOMIC DNA]</scope>
    <source>
        <strain evidence="6">KCTC 23917</strain>
    </source>
</reference>